<dbReference type="EMBL" id="JAHRIO010074776">
    <property type="protein sequence ID" value="MEQ2183216.1"/>
    <property type="molecule type" value="Genomic_DNA"/>
</dbReference>
<proteinExistence type="predicted"/>
<comment type="caution">
    <text evidence="2">The sequence shown here is derived from an EMBL/GenBank/DDBJ whole genome shotgun (WGS) entry which is preliminary data.</text>
</comment>
<evidence type="ECO:0000313" key="3">
    <source>
        <dbReference type="Proteomes" id="UP001476798"/>
    </source>
</evidence>
<evidence type="ECO:0000313" key="2">
    <source>
        <dbReference type="EMBL" id="MEQ2183216.1"/>
    </source>
</evidence>
<evidence type="ECO:0000256" key="1">
    <source>
        <dbReference type="SAM" id="SignalP"/>
    </source>
</evidence>
<name>A0ABV0PIG7_9TELE</name>
<dbReference type="Proteomes" id="UP001476798">
    <property type="component" value="Unassembled WGS sequence"/>
</dbReference>
<gene>
    <name evidence="2" type="ORF">GOODEAATRI_030431</name>
</gene>
<feature type="signal peptide" evidence="1">
    <location>
        <begin position="1"/>
        <end position="19"/>
    </location>
</feature>
<keyword evidence="1" id="KW-0732">Signal</keyword>
<organism evidence="2 3">
    <name type="scientific">Goodea atripinnis</name>
    <dbReference type="NCBI Taxonomy" id="208336"/>
    <lineage>
        <taxon>Eukaryota</taxon>
        <taxon>Metazoa</taxon>
        <taxon>Chordata</taxon>
        <taxon>Craniata</taxon>
        <taxon>Vertebrata</taxon>
        <taxon>Euteleostomi</taxon>
        <taxon>Actinopterygii</taxon>
        <taxon>Neopterygii</taxon>
        <taxon>Teleostei</taxon>
        <taxon>Neoteleostei</taxon>
        <taxon>Acanthomorphata</taxon>
        <taxon>Ovalentaria</taxon>
        <taxon>Atherinomorphae</taxon>
        <taxon>Cyprinodontiformes</taxon>
        <taxon>Goodeidae</taxon>
        <taxon>Goodea</taxon>
    </lineage>
</organism>
<feature type="chain" id="PRO_5047103891" evidence="1">
    <location>
        <begin position="20"/>
        <end position="112"/>
    </location>
</feature>
<sequence>MVCLSLLIRFIVHIAGVKSTSNEQNLPVSHYILWKCYVNRGSVLFKNHHLSVRMLLSNFNTQEEPGGVFNMSGSQQSFTFSVYSLNGKSCAGISSASAETGRMALKAAEAGK</sequence>
<keyword evidence="3" id="KW-1185">Reference proteome</keyword>
<accession>A0ABV0PIG7</accession>
<reference evidence="2 3" key="1">
    <citation type="submission" date="2021-06" db="EMBL/GenBank/DDBJ databases">
        <authorList>
            <person name="Palmer J.M."/>
        </authorList>
    </citation>
    <scope>NUCLEOTIDE SEQUENCE [LARGE SCALE GENOMIC DNA]</scope>
    <source>
        <strain evidence="2 3">GA_2019</strain>
        <tissue evidence="2">Muscle</tissue>
    </source>
</reference>
<protein>
    <submittedName>
        <fullName evidence="2">Uncharacterized protein</fullName>
    </submittedName>
</protein>